<keyword evidence="3" id="KW-1185">Reference proteome</keyword>
<dbReference type="EMBL" id="NAJQ01000126">
    <property type="protein sequence ID" value="TKA77898.1"/>
    <property type="molecule type" value="Genomic_DNA"/>
</dbReference>
<accession>A0A4U0XQL8</accession>
<protein>
    <submittedName>
        <fullName evidence="2">Uncharacterized protein</fullName>
    </submittedName>
</protein>
<proteinExistence type="predicted"/>
<dbReference type="OrthoDB" id="3827313at2759"/>
<organism evidence="2 3">
    <name type="scientific">Friedmanniomyces simplex</name>
    <dbReference type="NCBI Taxonomy" id="329884"/>
    <lineage>
        <taxon>Eukaryota</taxon>
        <taxon>Fungi</taxon>
        <taxon>Dikarya</taxon>
        <taxon>Ascomycota</taxon>
        <taxon>Pezizomycotina</taxon>
        <taxon>Dothideomycetes</taxon>
        <taxon>Dothideomycetidae</taxon>
        <taxon>Mycosphaerellales</taxon>
        <taxon>Teratosphaeriaceae</taxon>
        <taxon>Friedmanniomyces</taxon>
    </lineage>
</organism>
<evidence type="ECO:0000313" key="3">
    <source>
        <dbReference type="Proteomes" id="UP000309340"/>
    </source>
</evidence>
<dbReference type="Proteomes" id="UP000309340">
    <property type="component" value="Unassembled WGS sequence"/>
</dbReference>
<gene>
    <name evidence="2" type="ORF">B0A55_03340</name>
</gene>
<feature type="compositionally biased region" description="Polar residues" evidence="1">
    <location>
        <begin position="37"/>
        <end position="48"/>
    </location>
</feature>
<feature type="region of interest" description="Disordered" evidence="1">
    <location>
        <begin position="1"/>
        <end position="48"/>
    </location>
</feature>
<feature type="region of interest" description="Disordered" evidence="1">
    <location>
        <begin position="171"/>
        <end position="190"/>
    </location>
</feature>
<feature type="region of interest" description="Disordered" evidence="1">
    <location>
        <begin position="77"/>
        <end position="99"/>
    </location>
</feature>
<dbReference type="AlphaFoldDB" id="A0A4U0XQL8"/>
<sequence>MSFFASLLADVDRKADEADPTSTQSRATQAQKRKRTASQSTSISRGEISVASTSSYFHQPLNLHHANLGKMCKQGDRTAMDYTDGPRSSHPNGGDGRLNREFEEAVEERDKALRAIERHEVWRQPRSVDRTKLDGVTGDWVRRRGMLLGHARELGDRVRRVREEGTAMGLPGWTESQVFDDDEDAEVEAW</sequence>
<feature type="compositionally biased region" description="Acidic residues" evidence="1">
    <location>
        <begin position="178"/>
        <end position="190"/>
    </location>
</feature>
<reference evidence="2 3" key="1">
    <citation type="submission" date="2017-03" db="EMBL/GenBank/DDBJ databases">
        <title>Genomes of endolithic fungi from Antarctica.</title>
        <authorList>
            <person name="Coleine C."/>
            <person name="Masonjones S."/>
            <person name="Stajich J.E."/>
        </authorList>
    </citation>
    <scope>NUCLEOTIDE SEQUENCE [LARGE SCALE GENOMIC DNA]</scope>
    <source>
        <strain evidence="2 3">CCFEE 5184</strain>
    </source>
</reference>
<evidence type="ECO:0000313" key="2">
    <source>
        <dbReference type="EMBL" id="TKA77898.1"/>
    </source>
</evidence>
<evidence type="ECO:0000256" key="1">
    <source>
        <dbReference type="SAM" id="MobiDB-lite"/>
    </source>
</evidence>
<comment type="caution">
    <text evidence="2">The sequence shown here is derived from an EMBL/GenBank/DDBJ whole genome shotgun (WGS) entry which is preliminary data.</text>
</comment>
<name>A0A4U0XQL8_9PEZI</name>
<feature type="compositionally biased region" description="Polar residues" evidence="1">
    <location>
        <begin position="20"/>
        <end position="30"/>
    </location>
</feature>